<comment type="similarity">
    <text evidence="1">Belongs to the short-chain dehydrogenases/reductases (SDR) family.</text>
</comment>
<evidence type="ECO:0000313" key="4">
    <source>
        <dbReference type="Proteomes" id="UP000676409"/>
    </source>
</evidence>
<accession>A0A975IX28</accession>
<dbReference type="InterPro" id="IPR002347">
    <property type="entry name" value="SDR_fam"/>
</dbReference>
<sequence length="273" mass="29375">MHNHPIKPGRVALVTGGASGIGFGIAQVLMEAGLQVIVTDVRADHMERAQQALGTMAGRATFVPLDVSDRGQWGAARRLVEERFGDLHVLCLNAGVGVLGSMLESSDADWNWIMSVNLDGALLGVETFLPHLLAHGQPAHIVATSSMGGLVVANDGGIYSTAKFGVVALMEGLRRDLRGQNVSVSILCPAAVNTNIFDHERMRPATFGKNAQDEDELERMEAFAKTVLAQGRDPLEVGKMVKAGIEADETYIFTDQNVMQTLVRRRDALLAFT</sequence>
<dbReference type="InterPro" id="IPR020904">
    <property type="entry name" value="Sc_DH/Rdtase_CS"/>
</dbReference>
<keyword evidence="4" id="KW-1185">Reference proteome</keyword>
<dbReference type="AlphaFoldDB" id="A0A975IX28"/>
<dbReference type="Pfam" id="PF00106">
    <property type="entry name" value="adh_short"/>
    <property type="match status" value="1"/>
</dbReference>
<dbReference type="EMBL" id="CP073078">
    <property type="protein sequence ID" value="QUD90194.1"/>
    <property type="molecule type" value="Genomic_DNA"/>
</dbReference>
<evidence type="ECO:0000256" key="1">
    <source>
        <dbReference type="ARBA" id="ARBA00006484"/>
    </source>
</evidence>
<dbReference type="RefSeq" id="WP_211940245.1">
    <property type="nucleotide sequence ID" value="NZ_CP073078.1"/>
</dbReference>
<evidence type="ECO:0000256" key="2">
    <source>
        <dbReference type="ARBA" id="ARBA00023002"/>
    </source>
</evidence>
<dbReference type="GO" id="GO:0050664">
    <property type="term" value="F:oxidoreductase activity, acting on NAD(P)H, oxygen as acceptor"/>
    <property type="evidence" value="ECO:0007669"/>
    <property type="project" value="TreeGrafter"/>
</dbReference>
<dbReference type="SUPFAM" id="SSF51735">
    <property type="entry name" value="NAD(P)-binding Rossmann-fold domains"/>
    <property type="match status" value="1"/>
</dbReference>
<dbReference type="PRINTS" id="PR00081">
    <property type="entry name" value="GDHRDH"/>
</dbReference>
<dbReference type="PANTHER" id="PTHR43008:SF7">
    <property type="entry name" value="SHORT CHAIN DEHYDROGENASE_REDUCTASE (AFU_ORTHOLOGUE AFUA_2G00830)"/>
    <property type="match status" value="1"/>
</dbReference>
<proteinExistence type="inferred from homology"/>
<protein>
    <submittedName>
        <fullName evidence="3">SDR family NAD(P)-dependent oxidoreductase</fullName>
    </submittedName>
</protein>
<name>A0A975IX28_9CAUL</name>
<dbReference type="KEGG" id="caul:KCG34_10165"/>
<gene>
    <name evidence="3" type="ORF">KCG34_10165</name>
</gene>
<reference evidence="3" key="1">
    <citation type="submission" date="2021-04" db="EMBL/GenBank/DDBJ databases">
        <title>The complete genome sequence of Caulobacter sp. S6.</title>
        <authorList>
            <person name="Tang Y."/>
            <person name="Ouyang W."/>
            <person name="Liu Q."/>
            <person name="Huang B."/>
            <person name="Guo Z."/>
            <person name="Lei P."/>
        </authorList>
    </citation>
    <scope>NUCLEOTIDE SEQUENCE</scope>
    <source>
        <strain evidence="3">S6</strain>
    </source>
</reference>
<dbReference type="InterPro" id="IPR036291">
    <property type="entry name" value="NAD(P)-bd_dom_sf"/>
</dbReference>
<dbReference type="PROSITE" id="PS00061">
    <property type="entry name" value="ADH_SHORT"/>
    <property type="match status" value="1"/>
</dbReference>
<dbReference type="Proteomes" id="UP000676409">
    <property type="component" value="Chromosome"/>
</dbReference>
<dbReference type="PANTHER" id="PTHR43008">
    <property type="entry name" value="BENZIL REDUCTASE"/>
    <property type="match status" value="1"/>
</dbReference>
<organism evidence="3 4">
    <name type="scientific">Phenylobacterium montanum</name>
    <dbReference type="NCBI Taxonomy" id="2823693"/>
    <lineage>
        <taxon>Bacteria</taxon>
        <taxon>Pseudomonadati</taxon>
        <taxon>Pseudomonadota</taxon>
        <taxon>Alphaproteobacteria</taxon>
        <taxon>Caulobacterales</taxon>
        <taxon>Caulobacteraceae</taxon>
        <taxon>Phenylobacterium</taxon>
    </lineage>
</organism>
<evidence type="ECO:0000313" key="3">
    <source>
        <dbReference type="EMBL" id="QUD90194.1"/>
    </source>
</evidence>
<dbReference type="Gene3D" id="3.40.50.720">
    <property type="entry name" value="NAD(P)-binding Rossmann-like Domain"/>
    <property type="match status" value="1"/>
</dbReference>
<dbReference type="CDD" id="cd05233">
    <property type="entry name" value="SDR_c"/>
    <property type="match status" value="1"/>
</dbReference>
<keyword evidence="2" id="KW-0560">Oxidoreductase</keyword>